<feature type="modified residue" description="4-aspartylphosphate" evidence="1">
    <location>
        <position position="65"/>
    </location>
</feature>
<keyword evidence="1" id="KW-0597">Phosphoprotein</keyword>
<evidence type="ECO:0000313" key="3">
    <source>
        <dbReference type="EMBL" id="OEO32182.1"/>
    </source>
</evidence>
<evidence type="ECO:0000256" key="1">
    <source>
        <dbReference type="PROSITE-ProRule" id="PRU00169"/>
    </source>
</evidence>
<dbReference type="GO" id="GO:0000160">
    <property type="term" value="P:phosphorelay signal transduction system"/>
    <property type="evidence" value="ECO:0007669"/>
    <property type="project" value="InterPro"/>
</dbReference>
<organism evidence="3 4">
    <name type="scientific">Devosia insulae DS-56</name>
    <dbReference type="NCBI Taxonomy" id="1116389"/>
    <lineage>
        <taxon>Bacteria</taxon>
        <taxon>Pseudomonadati</taxon>
        <taxon>Pseudomonadota</taxon>
        <taxon>Alphaproteobacteria</taxon>
        <taxon>Hyphomicrobiales</taxon>
        <taxon>Devosiaceae</taxon>
        <taxon>Devosia</taxon>
    </lineage>
</organism>
<dbReference type="SUPFAM" id="SSF46689">
    <property type="entry name" value="Homeodomain-like"/>
    <property type="match status" value="1"/>
</dbReference>
<comment type="caution">
    <text evidence="3">The sequence shown here is derived from an EMBL/GenBank/DDBJ whole genome shotgun (WGS) entry which is preliminary data.</text>
</comment>
<proteinExistence type="predicted"/>
<dbReference type="GO" id="GO:0043565">
    <property type="term" value="F:sequence-specific DNA binding"/>
    <property type="evidence" value="ECO:0007669"/>
    <property type="project" value="InterPro"/>
</dbReference>
<dbReference type="Gene3D" id="3.40.50.2300">
    <property type="match status" value="1"/>
</dbReference>
<dbReference type="OrthoDB" id="9802388at2"/>
<name>A0A1E5XUB1_9HYPH</name>
<dbReference type="AlphaFoldDB" id="A0A1E5XUB1"/>
<accession>A0A1E5XUB1</accession>
<reference evidence="3 4" key="1">
    <citation type="journal article" date="2015" name="Genome Announc.">
        <title>Genome Assemblies of Three Soil-Associated Devosia species: D. insulae, D. limi, and D. soli.</title>
        <authorList>
            <person name="Hassan Y.I."/>
            <person name="Lepp D."/>
            <person name="Zhou T."/>
        </authorList>
    </citation>
    <scope>NUCLEOTIDE SEQUENCE [LARGE SCALE GENOMIC DNA]</scope>
    <source>
        <strain evidence="3 4">DS-56</strain>
    </source>
</reference>
<protein>
    <recommendedName>
        <fullName evidence="2">Response regulatory domain-containing protein</fullName>
    </recommendedName>
</protein>
<gene>
    <name evidence="3" type="ORF">VW23_012950</name>
</gene>
<dbReference type="Pfam" id="PF02954">
    <property type="entry name" value="HTH_8"/>
    <property type="match status" value="1"/>
</dbReference>
<dbReference type="InterPro" id="IPR001789">
    <property type="entry name" value="Sig_transdc_resp-reg_receiver"/>
</dbReference>
<sequence length="265" mass="28193">MPAPGFGLDNAARILLVDRDEAGARSLIEMLDRGFIVAPEIGLASCGREAADRLRLASYDLLLADLDSLRDLSVEAEDAVARLVRLAPGSLVVVLSDGNSVSATLAALQAGAHEHVTRPVDGAVLSARLSELAQRYGRPIAGAFRGTDERERVAGLIDASSQLQTVLDFVARDLPGSAKNLEGVARRIVAMFDGGETERRAASAESPMRPAVLPMWQQEQRIIEEAIESFAGNIALAAAALELSPSTIYRKRQAWAELEGKKGAA</sequence>
<dbReference type="EMBL" id="LAJE02000086">
    <property type="protein sequence ID" value="OEO32182.1"/>
    <property type="molecule type" value="Genomic_DNA"/>
</dbReference>
<evidence type="ECO:0000313" key="4">
    <source>
        <dbReference type="Proteomes" id="UP000095463"/>
    </source>
</evidence>
<feature type="domain" description="Response regulatory" evidence="2">
    <location>
        <begin position="13"/>
        <end position="133"/>
    </location>
</feature>
<dbReference type="InterPro" id="IPR009057">
    <property type="entry name" value="Homeodomain-like_sf"/>
</dbReference>
<evidence type="ECO:0000259" key="2">
    <source>
        <dbReference type="PROSITE" id="PS50110"/>
    </source>
</evidence>
<keyword evidence="4" id="KW-1185">Reference proteome</keyword>
<dbReference type="InterPro" id="IPR002197">
    <property type="entry name" value="HTH_Fis"/>
</dbReference>
<dbReference type="RefSeq" id="WP_069908675.1">
    <property type="nucleotide sequence ID" value="NZ_LAJE02000086.1"/>
</dbReference>
<dbReference type="Gene3D" id="1.10.10.60">
    <property type="entry name" value="Homeodomain-like"/>
    <property type="match status" value="1"/>
</dbReference>
<dbReference type="Proteomes" id="UP000095463">
    <property type="component" value="Unassembled WGS sequence"/>
</dbReference>
<dbReference type="SUPFAM" id="SSF52172">
    <property type="entry name" value="CheY-like"/>
    <property type="match status" value="1"/>
</dbReference>
<dbReference type="InterPro" id="IPR011006">
    <property type="entry name" value="CheY-like_superfamily"/>
</dbReference>
<dbReference type="PROSITE" id="PS50110">
    <property type="entry name" value="RESPONSE_REGULATORY"/>
    <property type="match status" value="1"/>
</dbReference>
<dbReference type="SMART" id="SM00448">
    <property type="entry name" value="REC"/>
    <property type="match status" value="1"/>
</dbReference>